<sequence length="782" mass="85505">MNRQSNKKKRRVIKIQGHFFITQHQALVAGETPSRPPEGFFLLVLVMSTEPGVESDSKADFSKKASRSECGMAHTSETLTDAATFQAQQVLVVKLTGVERKGSSSALDGKDVVSVSHGDNLCNVVDSGADDGGFGEKRNLDDGSGEKESEFENLDGVVSAGSDLLKSKDKNGFANLKLSNSDLVWAKVRSYPWWPGQVFDASAASKVAKKHFKKGKGNVLVAYFGDSTFAWNNASQIKPFHQHFSLMQEQSNSAPFLDAIDCALEEVSRRVEFGLSCSCISEEAYINLKTQNITSAGIREESRVRYGGDKLSNAISFEPAKLVEYMRRLACFPDYDATEKLQFVINRAQVLAFQQWKDYSHFLDYETFVKSMESAASLPNSNTVEGISSKKRKPDHKERFPSEDRTDEKTEQKTLSDLIVKKRCGGKSTEKLDGKSLSEKKRKVESLESGKSEKKIKNNQQKEDFAVGDANKLQQMAAIPCYGIGGVGGGSEINSLTPTLQPCNDSNSTTKVEVENEKTKKPEHELAKRKISSPSLHDAKTPTGIPGSVSIDLMNCDDFEKFMNELSCSNLNNDSKKASITETEPCDKKDSVEEQIRPANKEITGSGLKEQTGVKDCSGDSSAPNASILNIGDSGSVPPEEMLHLKGSITEKSSDKKDSAEVHILPANKDITGSGSKEQTGLKDCSADSSAPYALILNFADSGSVPSEEKLNEIFNRYGPLHESKTKVTKKGKRAKVLFKRGEDAKTAFSSAGKYSIFGPSLLSYKLEYVCPKAKKGNNMTV</sequence>
<dbReference type="PANTHER" id="PTHR42851">
    <property type="entry name" value="ALDOLASE-RELATED"/>
    <property type="match status" value="1"/>
</dbReference>
<gene>
    <name evidence="3" type="ORF">CARUB_v10000267mg</name>
</gene>
<evidence type="ECO:0000313" key="4">
    <source>
        <dbReference type="Proteomes" id="UP000029121"/>
    </source>
</evidence>
<dbReference type="eggNOG" id="ENOG502QTFR">
    <property type="taxonomic scope" value="Eukaryota"/>
</dbReference>
<dbReference type="InterPro" id="IPR000313">
    <property type="entry name" value="PWWP_dom"/>
</dbReference>
<organism evidence="3 4">
    <name type="scientific">Capsella rubella</name>
    <dbReference type="NCBI Taxonomy" id="81985"/>
    <lineage>
        <taxon>Eukaryota</taxon>
        <taxon>Viridiplantae</taxon>
        <taxon>Streptophyta</taxon>
        <taxon>Embryophyta</taxon>
        <taxon>Tracheophyta</taxon>
        <taxon>Spermatophyta</taxon>
        <taxon>Magnoliopsida</taxon>
        <taxon>eudicotyledons</taxon>
        <taxon>Gunneridae</taxon>
        <taxon>Pentapetalae</taxon>
        <taxon>rosids</taxon>
        <taxon>malvids</taxon>
        <taxon>Brassicales</taxon>
        <taxon>Brassicaceae</taxon>
        <taxon>Camelineae</taxon>
        <taxon>Capsella</taxon>
    </lineage>
</organism>
<name>R0H8X3_9BRAS</name>
<accession>R0H8X3</accession>
<proteinExistence type="predicted"/>
<dbReference type="EMBL" id="KB870810">
    <property type="protein sequence ID" value="EOA20003.1"/>
    <property type="molecule type" value="Genomic_DNA"/>
</dbReference>
<dbReference type="PANTHER" id="PTHR42851:SF19">
    <property type="entry name" value="PWWP DOMAIN-CONTAINING PROTEIN 2-RELATED"/>
    <property type="match status" value="1"/>
</dbReference>
<evidence type="ECO:0000259" key="2">
    <source>
        <dbReference type="PROSITE" id="PS50812"/>
    </source>
</evidence>
<feature type="region of interest" description="Disordered" evidence="1">
    <location>
        <begin position="499"/>
        <end position="544"/>
    </location>
</feature>
<feature type="domain" description="PWWP" evidence="2">
    <location>
        <begin position="180"/>
        <end position="243"/>
    </location>
</feature>
<feature type="compositionally biased region" description="Polar residues" evidence="1">
    <location>
        <begin position="499"/>
        <end position="508"/>
    </location>
</feature>
<dbReference type="SMART" id="SM00293">
    <property type="entry name" value="PWWP"/>
    <property type="match status" value="1"/>
</dbReference>
<evidence type="ECO:0000256" key="1">
    <source>
        <dbReference type="SAM" id="MobiDB-lite"/>
    </source>
</evidence>
<evidence type="ECO:0000313" key="3">
    <source>
        <dbReference type="EMBL" id="EOA20003.1"/>
    </source>
</evidence>
<dbReference type="PROSITE" id="PS50812">
    <property type="entry name" value="PWWP"/>
    <property type="match status" value="1"/>
</dbReference>
<dbReference type="CDD" id="cd05162">
    <property type="entry name" value="PWWP"/>
    <property type="match status" value="1"/>
</dbReference>
<dbReference type="AlphaFoldDB" id="R0H8X3"/>
<dbReference type="SUPFAM" id="SSF63748">
    <property type="entry name" value="Tudor/PWWP/MBT"/>
    <property type="match status" value="1"/>
</dbReference>
<feature type="compositionally biased region" description="Basic and acidic residues" evidence="1">
    <location>
        <begin position="512"/>
        <end position="528"/>
    </location>
</feature>
<protein>
    <recommendedName>
        <fullName evidence="2">PWWP domain-containing protein</fullName>
    </recommendedName>
</protein>
<dbReference type="Pfam" id="PF00855">
    <property type="entry name" value="PWWP"/>
    <property type="match status" value="1"/>
</dbReference>
<feature type="region of interest" description="Disordered" evidence="1">
    <location>
        <begin position="430"/>
        <end position="462"/>
    </location>
</feature>
<dbReference type="InterPro" id="IPR053063">
    <property type="entry name" value="PWWP_domain_containing_PDP"/>
</dbReference>
<dbReference type="STRING" id="81985.R0H8X3"/>
<feature type="compositionally biased region" description="Basic and acidic residues" evidence="1">
    <location>
        <begin position="395"/>
        <end position="414"/>
    </location>
</feature>
<dbReference type="Gene3D" id="2.30.30.140">
    <property type="match status" value="1"/>
</dbReference>
<reference evidence="4" key="1">
    <citation type="journal article" date="2013" name="Nat. Genet.">
        <title>The Capsella rubella genome and the genomic consequences of rapid mating system evolution.</title>
        <authorList>
            <person name="Slotte T."/>
            <person name="Hazzouri K.M."/>
            <person name="Agren J.A."/>
            <person name="Koenig D."/>
            <person name="Maumus F."/>
            <person name="Guo Y.L."/>
            <person name="Steige K."/>
            <person name="Platts A.E."/>
            <person name="Escobar J.S."/>
            <person name="Newman L.K."/>
            <person name="Wang W."/>
            <person name="Mandakova T."/>
            <person name="Vello E."/>
            <person name="Smith L.M."/>
            <person name="Henz S.R."/>
            <person name="Steffen J."/>
            <person name="Takuno S."/>
            <person name="Brandvain Y."/>
            <person name="Coop G."/>
            <person name="Andolfatto P."/>
            <person name="Hu T.T."/>
            <person name="Blanchette M."/>
            <person name="Clark R.M."/>
            <person name="Quesneville H."/>
            <person name="Nordborg M."/>
            <person name="Gaut B.S."/>
            <person name="Lysak M.A."/>
            <person name="Jenkins J."/>
            <person name="Grimwood J."/>
            <person name="Chapman J."/>
            <person name="Prochnik S."/>
            <person name="Shu S."/>
            <person name="Rokhsar D."/>
            <person name="Schmutz J."/>
            <person name="Weigel D."/>
            <person name="Wright S.I."/>
        </authorList>
    </citation>
    <scope>NUCLEOTIDE SEQUENCE [LARGE SCALE GENOMIC DNA]</scope>
    <source>
        <strain evidence="4">cv. Monte Gargano</strain>
    </source>
</reference>
<dbReference type="Proteomes" id="UP000029121">
    <property type="component" value="Unassembled WGS sequence"/>
</dbReference>
<keyword evidence="4" id="KW-1185">Reference proteome</keyword>
<feature type="region of interest" description="Disordered" evidence="1">
    <location>
        <begin position="379"/>
        <end position="414"/>
    </location>
</feature>